<dbReference type="GO" id="GO:0071949">
    <property type="term" value="F:FAD binding"/>
    <property type="evidence" value="ECO:0007669"/>
    <property type="project" value="TreeGrafter"/>
</dbReference>
<keyword evidence="7" id="KW-0456">Lyase</keyword>
<dbReference type="SUPFAM" id="SSF48173">
    <property type="entry name" value="Cryptochrome/photolyase FAD-binding domain"/>
    <property type="match status" value="1"/>
</dbReference>
<dbReference type="GO" id="GO:0009416">
    <property type="term" value="P:response to light stimulus"/>
    <property type="evidence" value="ECO:0007669"/>
    <property type="project" value="TreeGrafter"/>
</dbReference>
<dbReference type="PANTHER" id="PTHR11455:SF9">
    <property type="entry name" value="CRYPTOCHROME CIRCADIAN CLOCK 5 ISOFORM X1"/>
    <property type="match status" value="1"/>
</dbReference>
<comment type="caution">
    <text evidence="7">The sequence shown here is derived from an EMBL/GenBank/DDBJ whole genome shotgun (WGS) entry which is preliminary data.</text>
</comment>
<dbReference type="GO" id="GO:0003677">
    <property type="term" value="F:DNA binding"/>
    <property type="evidence" value="ECO:0007669"/>
    <property type="project" value="TreeGrafter"/>
</dbReference>
<proteinExistence type="predicted"/>
<organism evidence="7 8">
    <name type="scientific">Eilatimonas milleporae</name>
    <dbReference type="NCBI Taxonomy" id="911205"/>
    <lineage>
        <taxon>Bacteria</taxon>
        <taxon>Pseudomonadati</taxon>
        <taxon>Pseudomonadota</taxon>
        <taxon>Alphaproteobacteria</taxon>
        <taxon>Kordiimonadales</taxon>
        <taxon>Kordiimonadaceae</taxon>
        <taxon>Eilatimonas</taxon>
    </lineage>
</organism>
<dbReference type="Proteomes" id="UP000271227">
    <property type="component" value="Unassembled WGS sequence"/>
</dbReference>
<dbReference type="EMBL" id="REFR01000012">
    <property type="protein sequence ID" value="RMB04794.1"/>
    <property type="molecule type" value="Genomic_DNA"/>
</dbReference>
<dbReference type="InterPro" id="IPR036155">
    <property type="entry name" value="Crypto/Photolyase_N_sf"/>
</dbReference>
<name>A0A3M0C4Q0_9PROT</name>
<accession>A0A3M0C4Q0</accession>
<dbReference type="InterPro" id="IPR014729">
    <property type="entry name" value="Rossmann-like_a/b/a_fold"/>
</dbReference>
<dbReference type="AlphaFoldDB" id="A0A3M0C4Q0"/>
<evidence type="ECO:0000256" key="4">
    <source>
        <dbReference type="PIRSR" id="PIRSR602081-1"/>
    </source>
</evidence>
<comment type="cofactor">
    <cofactor evidence="4">
        <name>FAD</name>
        <dbReference type="ChEBI" id="CHEBI:57692"/>
    </cofactor>
    <text evidence="4">Binds 1 FAD per subunit.</text>
</comment>
<reference evidence="7 8" key="1">
    <citation type="submission" date="2018-10" db="EMBL/GenBank/DDBJ databases">
        <title>Genomic Encyclopedia of Archaeal and Bacterial Type Strains, Phase II (KMG-II): from individual species to whole genera.</title>
        <authorList>
            <person name="Goeker M."/>
        </authorList>
    </citation>
    <scope>NUCLEOTIDE SEQUENCE [LARGE SCALE GENOMIC DNA]</scope>
    <source>
        <strain evidence="7 8">DSM 25217</strain>
    </source>
</reference>
<dbReference type="Pfam" id="PF03441">
    <property type="entry name" value="FAD_binding_7"/>
    <property type="match status" value="1"/>
</dbReference>
<feature type="region of interest" description="Disordered" evidence="5">
    <location>
        <begin position="486"/>
        <end position="528"/>
    </location>
</feature>
<sequence length="528" mass="59758">MTKTVWSPLQIVWFKRDLRVSDHRPLAMAAAQGPVLPLFVVEPALWRQADMSARQWAFVRECLAELSDSLACLGQPLIIRTGDVADVLQDLHESHGVAALWSHEETGNAWTYMRDKRIAGWARLNAVPWYEVRQTGVIRGLKDRNGWAARWDRFMAERAASPPAALKPIPGLAAGSIPSVADLGLHLDVCPGRQRGGRATGLDWLNGFLTTRGEHYRKAMSSPLAAFQGCSRISPYLAWGAMSMREVAYATWARQTALADIPRGTAGGWRGAMRSFSGRLHWHCHFMQKLEDEPRLEFENLHPAYDGLRPAQPEKNTLTAWRDGETGLPFVDACMRALTATGWLNFRMRAMLMAVASYHLWLDWRAPGEHLARLFTDYEPGIHWPQVQMQSGTTGINTVRIYNPVKQGYDQDPDGVFVRRWLPELANVPNRFIHEPWKWDRAGSILDKHYPMPVVDHLSAARDARQKIWAVRRGDQFRDTAATIQTRHGSRKRGLPMTGRKSFGNPRKQQHCGQLSLSFEPDSTHENT</sequence>
<evidence type="ECO:0000256" key="3">
    <source>
        <dbReference type="ARBA" id="ARBA00022827"/>
    </source>
</evidence>
<dbReference type="GO" id="GO:0003904">
    <property type="term" value="F:deoxyribodipyrimidine photo-lyase activity"/>
    <property type="evidence" value="ECO:0007669"/>
    <property type="project" value="TreeGrafter"/>
</dbReference>
<gene>
    <name evidence="7" type="ORF">BXY39_2358</name>
</gene>
<keyword evidence="2 4" id="KW-0285">Flavoprotein</keyword>
<feature type="domain" description="Photolyase/cryptochrome alpha/beta" evidence="6">
    <location>
        <begin position="8"/>
        <end position="137"/>
    </location>
</feature>
<evidence type="ECO:0000256" key="2">
    <source>
        <dbReference type="ARBA" id="ARBA00022630"/>
    </source>
</evidence>
<dbReference type="InterPro" id="IPR036134">
    <property type="entry name" value="Crypto/Photolyase_FAD-like_sf"/>
</dbReference>
<evidence type="ECO:0000256" key="5">
    <source>
        <dbReference type="SAM" id="MobiDB-lite"/>
    </source>
</evidence>
<feature type="binding site" evidence="4">
    <location>
        <position position="276"/>
    </location>
    <ligand>
        <name>FAD</name>
        <dbReference type="ChEBI" id="CHEBI:57692"/>
    </ligand>
</feature>
<dbReference type="Gene3D" id="1.10.579.10">
    <property type="entry name" value="DNA Cyclobutane Dipyrimidine Photolyase, subunit A, domain 3"/>
    <property type="match status" value="1"/>
</dbReference>
<evidence type="ECO:0000256" key="1">
    <source>
        <dbReference type="ARBA" id="ARBA00001932"/>
    </source>
</evidence>
<dbReference type="InterPro" id="IPR005101">
    <property type="entry name" value="Cryptochr/Photolyase_FAD-bd"/>
</dbReference>
<dbReference type="PROSITE" id="PS51645">
    <property type="entry name" value="PHR_CRY_ALPHA_BETA"/>
    <property type="match status" value="1"/>
</dbReference>
<dbReference type="RefSeq" id="WP_211332217.1">
    <property type="nucleotide sequence ID" value="NZ_REFR01000012.1"/>
</dbReference>
<evidence type="ECO:0000313" key="8">
    <source>
        <dbReference type="Proteomes" id="UP000271227"/>
    </source>
</evidence>
<dbReference type="Pfam" id="PF00875">
    <property type="entry name" value="DNA_photolyase"/>
    <property type="match status" value="1"/>
</dbReference>
<protein>
    <submittedName>
        <fullName evidence="7">Deoxyribodipyrimidine photo-lyase family protein (Cryptochrome)</fullName>
    </submittedName>
</protein>
<evidence type="ECO:0000259" key="6">
    <source>
        <dbReference type="PROSITE" id="PS51645"/>
    </source>
</evidence>
<dbReference type="Gene3D" id="1.25.40.80">
    <property type="match status" value="1"/>
</dbReference>
<dbReference type="SUPFAM" id="SSF52425">
    <property type="entry name" value="Cryptochrome/photolyase, N-terminal domain"/>
    <property type="match status" value="1"/>
</dbReference>
<dbReference type="PANTHER" id="PTHR11455">
    <property type="entry name" value="CRYPTOCHROME"/>
    <property type="match status" value="1"/>
</dbReference>
<dbReference type="InterPro" id="IPR006050">
    <property type="entry name" value="DNA_photolyase_N"/>
</dbReference>
<evidence type="ECO:0000313" key="7">
    <source>
        <dbReference type="EMBL" id="RMB04794.1"/>
    </source>
</evidence>
<dbReference type="Gene3D" id="3.40.50.620">
    <property type="entry name" value="HUPs"/>
    <property type="match status" value="1"/>
</dbReference>
<keyword evidence="8" id="KW-1185">Reference proteome</keyword>
<dbReference type="InParanoid" id="A0A3M0C4Q0"/>
<comment type="cofactor">
    <cofactor evidence="1">
        <name>(6R)-5,10-methylene-5,6,7,8-tetrahydrofolate</name>
        <dbReference type="ChEBI" id="CHEBI:15636"/>
    </cofactor>
</comment>
<feature type="binding site" evidence="4">
    <location>
        <position position="216"/>
    </location>
    <ligand>
        <name>FAD</name>
        <dbReference type="ChEBI" id="CHEBI:57692"/>
    </ligand>
</feature>
<dbReference type="InterPro" id="IPR002081">
    <property type="entry name" value="Cryptochrome/DNA_photolyase_1"/>
</dbReference>
<keyword evidence="3 4" id="KW-0274">FAD</keyword>